<sequence>MKILVLNASPKGKNSTTVHTVLYLQALHPEHSFTILPVGQHIQSYEKNFAPLRAELVQADLLLFCYPVYTFIAPYQLHRLIELIKADGVDLSGKFASQITTSKHFYDVTAHRYVEENCFDLGMEVVRGLSADMDDLLTEQGRQEARNFFDQLLFACEHGLFVTPPARAPQHEKTVYQPVLPFSSKRKDKDVIIVTNCAPEDKNLQNMITDFRAALPIESRVVNLRDFPFDGGCLGCFGCAITGKCVYKDGFDTFLRSTIQTADAFVYAFTISDHYTHSSFKCFDDRQFCNGHRTVTHGTPIAYLISGDYQYENNLRMIVEGRSEVGGNYLCGVATDEGNTAANIQTLADCLVFALEKKLSRPANFYGVGGMKIFRDLIYIMQGIMKADHKFYKKHGIYDFPQKQKKRILQMKLVGAMLAVPSVQKKMKGQMNQYIIAPYQKVVDEAKKSSKTLA</sequence>
<dbReference type="InterPro" id="IPR029039">
    <property type="entry name" value="Flavoprotein-like_sf"/>
</dbReference>
<name>A0ABV1ELE2_9FIRM</name>
<evidence type="ECO:0000313" key="3">
    <source>
        <dbReference type="Proteomes" id="UP001440599"/>
    </source>
</evidence>
<dbReference type="InterPro" id="IPR003680">
    <property type="entry name" value="Flavodoxin_fold"/>
</dbReference>
<keyword evidence="3" id="KW-1185">Reference proteome</keyword>
<comment type="caution">
    <text evidence="2">The sequence shown here is derived from an EMBL/GenBank/DDBJ whole genome shotgun (WGS) entry which is preliminary data.</text>
</comment>
<dbReference type="Gene3D" id="3.40.50.360">
    <property type="match status" value="2"/>
</dbReference>
<evidence type="ECO:0000313" key="2">
    <source>
        <dbReference type="EMBL" id="MEQ2455411.1"/>
    </source>
</evidence>
<protein>
    <submittedName>
        <fullName evidence="2">NAD(P)H-dependent oxidoreductase</fullName>
    </submittedName>
</protein>
<evidence type="ECO:0000259" key="1">
    <source>
        <dbReference type="Pfam" id="PF02525"/>
    </source>
</evidence>
<proteinExistence type="predicted"/>
<dbReference type="EMBL" id="JBBMFT010000001">
    <property type="protein sequence ID" value="MEQ2455411.1"/>
    <property type="molecule type" value="Genomic_DNA"/>
</dbReference>
<dbReference type="Pfam" id="PF02525">
    <property type="entry name" value="Flavodoxin_2"/>
    <property type="match status" value="1"/>
</dbReference>
<dbReference type="Proteomes" id="UP001440599">
    <property type="component" value="Unassembled WGS sequence"/>
</dbReference>
<reference evidence="2 3" key="1">
    <citation type="submission" date="2024-03" db="EMBL/GenBank/DDBJ databases">
        <title>Human intestinal bacterial collection.</title>
        <authorList>
            <person name="Pauvert C."/>
            <person name="Hitch T.C.A."/>
            <person name="Clavel T."/>
        </authorList>
    </citation>
    <scope>NUCLEOTIDE SEQUENCE [LARGE SCALE GENOMIC DNA]</scope>
    <source>
        <strain evidence="2 3">CLA-AP-H34</strain>
    </source>
</reference>
<dbReference type="SUPFAM" id="SSF52218">
    <property type="entry name" value="Flavoproteins"/>
    <property type="match status" value="2"/>
</dbReference>
<organism evidence="2 3">
    <name type="scientific">Flavonifractor hominis</name>
    <dbReference type="NCBI Taxonomy" id="3133178"/>
    <lineage>
        <taxon>Bacteria</taxon>
        <taxon>Bacillati</taxon>
        <taxon>Bacillota</taxon>
        <taxon>Clostridia</taxon>
        <taxon>Eubacteriales</taxon>
        <taxon>Oscillospiraceae</taxon>
        <taxon>Flavonifractor</taxon>
    </lineage>
</organism>
<dbReference type="RefSeq" id="WP_349139109.1">
    <property type="nucleotide sequence ID" value="NZ_JBBMFT010000001.1"/>
</dbReference>
<accession>A0ABV1ELE2</accession>
<gene>
    <name evidence="2" type="ORF">WMO45_02665</name>
</gene>
<feature type="domain" description="Flavodoxin-like fold" evidence="1">
    <location>
        <begin position="1"/>
        <end position="97"/>
    </location>
</feature>